<protein>
    <recommendedName>
        <fullName evidence="3">LEA domain protein</fullName>
    </recommendedName>
</protein>
<keyword evidence="2" id="KW-1185">Reference proteome</keyword>
<name>A0A319E8Z9_9EURO</name>
<dbReference type="PANTHER" id="PTHR39461:SF1">
    <property type="entry name" value="LEA DOMAIN PROTEIN (AFU_ORTHOLOGUE AFUA_8G04920)"/>
    <property type="match status" value="1"/>
</dbReference>
<accession>A0A319E8Z9</accession>
<gene>
    <name evidence="1" type="ORF">BO71DRAFT_468984</name>
</gene>
<dbReference type="OrthoDB" id="3937590at2759"/>
<reference evidence="1 2" key="1">
    <citation type="submission" date="2018-02" db="EMBL/GenBank/DDBJ databases">
        <title>The genomes of Aspergillus section Nigri reveals drivers in fungal speciation.</title>
        <authorList>
            <consortium name="DOE Joint Genome Institute"/>
            <person name="Vesth T.C."/>
            <person name="Nybo J."/>
            <person name="Theobald S."/>
            <person name="Brandl J."/>
            <person name="Frisvad J.C."/>
            <person name="Nielsen K.F."/>
            <person name="Lyhne E.K."/>
            <person name="Kogle M.E."/>
            <person name="Kuo A."/>
            <person name="Riley R."/>
            <person name="Clum A."/>
            <person name="Nolan M."/>
            <person name="Lipzen A."/>
            <person name="Salamov A."/>
            <person name="Henrissat B."/>
            <person name="Wiebenga A."/>
            <person name="De vries R.P."/>
            <person name="Grigoriev I.V."/>
            <person name="Mortensen U.H."/>
            <person name="Andersen M.R."/>
            <person name="Baker S.E."/>
        </authorList>
    </citation>
    <scope>NUCLEOTIDE SEQUENCE [LARGE SCALE GENOMIC DNA]</scope>
    <source>
        <strain evidence="1 2">CBS 707.79</strain>
    </source>
</reference>
<evidence type="ECO:0000313" key="2">
    <source>
        <dbReference type="Proteomes" id="UP000247810"/>
    </source>
</evidence>
<dbReference type="InterPro" id="IPR022124">
    <property type="entry name" value="DUF3659"/>
</dbReference>
<dbReference type="AlphaFoldDB" id="A0A319E8Z9"/>
<dbReference type="VEuPathDB" id="FungiDB:BO71DRAFT_468984"/>
<evidence type="ECO:0000313" key="1">
    <source>
        <dbReference type="EMBL" id="PYH97188.1"/>
    </source>
</evidence>
<dbReference type="PANTHER" id="PTHR39461">
    <property type="entry name" value="LEA DOMAIN PROTEIN (AFU_ORTHOLOGUE AFUA_8G04920)"/>
    <property type="match status" value="1"/>
</dbReference>
<dbReference type="EMBL" id="KZ825828">
    <property type="protein sequence ID" value="PYH97188.1"/>
    <property type="molecule type" value="Genomic_DNA"/>
</dbReference>
<proteinExistence type="predicted"/>
<dbReference type="STRING" id="1448320.A0A319E8Z9"/>
<organism evidence="1 2">
    <name type="scientific">Aspergillus ellipticus CBS 707.79</name>
    <dbReference type="NCBI Taxonomy" id="1448320"/>
    <lineage>
        <taxon>Eukaryota</taxon>
        <taxon>Fungi</taxon>
        <taxon>Dikarya</taxon>
        <taxon>Ascomycota</taxon>
        <taxon>Pezizomycotina</taxon>
        <taxon>Eurotiomycetes</taxon>
        <taxon>Eurotiomycetidae</taxon>
        <taxon>Eurotiales</taxon>
        <taxon>Aspergillaceae</taxon>
        <taxon>Aspergillus</taxon>
        <taxon>Aspergillus subgen. Circumdati</taxon>
    </lineage>
</organism>
<dbReference type="Proteomes" id="UP000247810">
    <property type="component" value="Unassembled WGS sequence"/>
</dbReference>
<evidence type="ECO:0008006" key="3">
    <source>
        <dbReference type="Google" id="ProtNLM"/>
    </source>
</evidence>
<sequence>MADVPTNVPTDLSALEGLKVGKDGSVRDPEGQILGQLVEGDPRDIVGQAIGEKGEIWTEDGELIGRVQLMAKDTTADQSQPPPDLSSLEPLRGLCITEKGDAIDHAGEVVARVADGDPSKMAGLMTNENGEILNKSGERLGSVELIDQQISDEGRIVDKNDDAVGQITADQDTTALVGKVVNAQTQAVDSDGQVIGKVEGLREVVHADRKILPVVHNNIEDQAISVPNVNTLKGLMVNDKGKVIGKNGNVIGELRSGDLMSAVGKTVDEQGLIYDEEGNTLGAVKTLLADEEVKATTVKEGQSEAIPALPPISTLFADGTQVGELIEGDPKKLWRGGFELDGQGQFYDHQGHVIGKAQRISVEEEPTGPFTGFDDLFVVPEGWVQDVNGNRVGRVVDGNVHQLLGHSVDDDGDILDKRGNIIGRAERWEAPEPEPDEFDLSMLTGLKPTKRGFVLNASGMPIARVVEGNLKQLKGHTVDGEGQIRNDDGTVLGRVELLPQSEREPKGPFSGLGELIVGNTGFVEVAAGDIVGRLVEGDPKALRGRWVDEDGEIVDRHGTIQGRAERYEPPDEESDEDLSTLEGKMVNKLGNVVNGDGVIFGRVVAGNPRKLAGRPVDAAGLVWSDNGRVLAQAELISPSEREKPQGIFAGLRGLVVGKSGLITNPEGGVVGKLVGGDLSRLIGRAVDEDGDVLDKRGNTIGHVERYAAKEAAGDISPMAGCKLTHDGEVRDGDGTLIGKLTQGNLTTMAGMTIDDNGYIRDDDGTKIGECTLLEKLSAEEKEPFSAEELQRQEEQKQRRELAKNMCAILRYTLDSLEPLHHPTTLNADEQVAANMQARGTSHEAASTEYQPHLTQIEGFMNNRQRLVAEIPHTRMNLHPIWMLLSEPLLQITTGWASC</sequence>
<dbReference type="Pfam" id="PF12396">
    <property type="entry name" value="DUF3659"/>
    <property type="match status" value="11"/>
</dbReference>